<keyword evidence="2" id="KW-1133">Transmembrane helix</keyword>
<dbReference type="AlphaFoldDB" id="V7AQU3"/>
<keyword evidence="2" id="KW-0472">Membrane</keyword>
<dbReference type="OMA" id="EYHGNDP"/>
<evidence type="ECO:0000256" key="1">
    <source>
        <dbReference type="PROSITE-ProRule" id="PRU00175"/>
    </source>
</evidence>
<dbReference type="PANTHER" id="PTHR47035:SF4">
    <property type="entry name" value="OS02G0676500 PROTEIN"/>
    <property type="match status" value="1"/>
</dbReference>
<evidence type="ECO:0000256" key="2">
    <source>
        <dbReference type="SAM" id="Phobius"/>
    </source>
</evidence>
<keyword evidence="1" id="KW-0479">Metal-binding</keyword>
<evidence type="ECO:0000313" key="5">
    <source>
        <dbReference type="Proteomes" id="UP000000226"/>
    </source>
</evidence>
<dbReference type="EMBL" id="CM002297">
    <property type="protein sequence ID" value="ESW06983.1"/>
    <property type="molecule type" value="Genomic_DNA"/>
</dbReference>
<feature type="transmembrane region" description="Helical" evidence="2">
    <location>
        <begin position="6"/>
        <end position="26"/>
    </location>
</feature>
<dbReference type="SUPFAM" id="SSF57850">
    <property type="entry name" value="RING/U-box"/>
    <property type="match status" value="1"/>
</dbReference>
<sequence length="185" mass="20667">MGFDTNLVTTIIGFGLSASFIVFVCSRIICGRLQERVGVPSLYEIEPRTDIERPEFHGNDPAPAFVAAIPTLSFNHEAFVSTGSTQCVICLAEYKEKELLRIIPKCGHTFHLSCIDMWLRKQSTCPMCRLSLQNSSDSKHVSHVTFTIRQSLAESNTSERNIDSDRQIEPNSMISLQSLGELEGR</sequence>
<name>V7AQU3_PHAVU</name>
<dbReference type="PROSITE" id="PS50089">
    <property type="entry name" value="ZF_RING_2"/>
    <property type="match status" value="1"/>
</dbReference>
<dbReference type="Proteomes" id="UP000000226">
    <property type="component" value="Chromosome 10"/>
</dbReference>
<dbReference type="InterPro" id="IPR001841">
    <property type="entry name" value="Znf_RING"/>
</dbReference>
<protein>
    <recommendedName>
        <fullName evidence="3">RING-type domain-containing protein</fullName>
    </recommendedName>
</protein>
<reference evidence="5" key="1">
    <citation type="journal article" date="2014" name="Nat. Genet.">
        <title>A reference genome for common bean and genome-wide analysis of dual domestications.</title>
        <authorList>
            <person name="Schmutz J."/>
            <person name="McClean P.E."/>
            <person name="Mamidi S."/>
            <person name="Wu G.A."/>
            <person name="Cannon S.B."/>
            <person name="Grimwood J."/>
            <person name="Jenkins J."/>
            <person name="Shu S."/>
            <person name="Song Q."/>
            <person name="Chavarro C."/>
            <person name="Torres-Torres M."/>
            <person name="Geffroy V."/>
            <person name="Moghaddam S.M."/>
            <person name="Gao D."/>
            <person name="Abernathy B."/>
            <person name="Barry K."/>
            <person name="Blair M."/>
            <person name="Brick M.A."/>
            <person name="Chovatia M."/>
            <person name="Gepts P."/>
            <person name="Goodstein D.M."/>
            <person name="Gonzales M."/>
            <person name="Hellsten U."/>
            <person name="Hyten D.L."/>
            <person name="Jia G."/>
            <person name="Kelly J.D."/>
            <person name="Kudrna D."/>
            <person name="Lee R."/>
            <person name="Richard M.M."/>
            <person name="Miklas P.N."/>
            <person name="Osorno J.M."/>
            <person name="Rodrigues J."/>
            <person name="Thareau V."/>
            <person name="Urrea C.A."/>
            <person name="Wang M."/>
            <person name="Yu Y."/>
            <person name="Zhang M."/>
            <person name="Wing R.A."/>
            <person name="Cregan P.B."/>
            <person name="Rokhsar D.S."/>
            <person name="Jackson S.A."/>
        </authorList>
    </citation>
    <scope>NUCLEOTIDE SEQUENCE [LARGE SCALE GENOMIC DNA]</scope>
    <source>
        <strain evidence="5">cv. G19833</strain>
    </source>
</reference>
<dbReference type="SMART" id="SM00184">
    <property type="entry name" value="RING"/>
    <property type="match status" value="1"/>
</dbReference>
<dbReference type="Pfam" id="PF13639">
    <property type="entry name" value="zf-RING_2"/>
    <property type="match status" value="1"/>
</dbReference>
<dbReference type="Gene3D" id="3.30.40.10">
    <property type="entry name" value="Zinc/RING finger domain, C3HC4 (zinc finger)"/>
    <property type="match status" value="1"/>
</dbReference>
<dbReference type="SMR" id="V7AQU3"/>
<feature type="domain" description="RING-type" evidence="3">
    <location>
        <begin position="87"/>
        <end position="129"/>
    </location>
</feature>
<dbReference type="InterPro" id="IPR013083">
    <property type="entry name" value="Znf_RING/FYVE/PHD"/>
</dbReference>
<evidence type="ECO:0000259" key="3">
    <source>
        <dbReference type="PROSITE" id="PS50089"/>
    </source>
</evidence>
<keyword evidence="2" id="KW-0812">Transmembrane</keyword>
<organism evidence="4 5">
    <name type="scientific">Phaseolus vulgaris</name>
    <name type="common">Kidney bean</name>
    <name type="synonym">French bean</name>
    <dbReference type="NCBI Taxonomy" id="3885"/>
    <lineage>
        <taxon>Eukaryota</taxon>
        <taxon>Viridiplantae</taxon>
        <taxon>Streptophyta</taxon>
        <taxon>Embryophyta</taxon>
        <taxon>Tracheophyta</taxon>
        <taxon>Spermatophyta</taxon>
        <taxon>Magnoliopsida</taxon>
        <taxon>eudicotyledons</taxon>
        <taxon>Gunneridae</taxon>
        <taxon>Pentapetalae</taxon>
        <taxon>rosids</taxon>
        <taxon>fabids</taxon>
        <taxon>Fabales</taxon>
        <taxon>Fabaceae</taxon>
        <taxon>Papilionoideae</taxon>
        <taxon>50 kb inversion clade</taxon>
        <taxon>NPAAA clade</taxon>
        <taxon>indigoferoid/millettioid clade</taxon>
        <taxon>Phaseoleae</taxon>
        <taxon>Phaseolus</taxon>
    </lineage>
</organism>
<evidence type="ECO:0000313" key="4">
    <source>
        <dbReference type="EMBL" id="ESW06983.1"/>
    </source>
</evidence>
<dbReference type="PANTHER" id="PTHR47035">
    <property type="entry name" value="OS11G0150450 PROTEIN"/>
    <property type="match status" value="1"/>
</dbReference>
<keyword evidence="1" id="KW-0863">Zinc-finger</keyword>
<dbReference type="InterPro" id="IPR053070">
    <property type="entry name" value="RING-type_E3_ubiquitin-ligase"/>
</dbReference>
<dbReference type="eggNOG" id="KOG0800">
    <property type="taxonomic scope" value="Eukaryota"/>
</dbReference>
<keyword evidence="1" id="KW-0862">Zinc</keyword>
<dbReference type="Gramene" id="ESW06983">
    <property type="protein sequence ID" value="ESW06983"/>
    <property type="gene ID" value="PHAVU_010G092500g"/>
</dbReference>
<dbReference type="OrthoDB" id="8062037at2759"/>
<dbReference type="CDD" id="cd16461">
    <property type="entry name" value="RING-H2_EL5-like"/>
    <property type="match status" value="1"/>
</dbReference>
<accession>V7AQU3</accession>
<proteinExistence type="predicted"/>
<gene>
    <name evidence="4" type="ORF">PHAVU_010G092500g</name>
</gene>
<keyword evidence="5" id="KW-1185">Reference proteome</keyword>
<dbReference type="GO" id="GO:0008270">
    <property type="term" value="F:zinc ion binding"/>
    <property type="evidence" value="ECO:0007669"/>
    <property type="project" value="UniProtKB-KW"/>
</dbReference>